<evidence type="ECO:0000256" key="7">
    <source>
        <dbReference type="ARBA" id="ARBA00023040"/>
    </source>
</evidence>
<keyword evidence="5 11" id="KW-0812">Transmembrane</keyword>
<reference evidence="12 13" key="1">
    <citation type="journal article" date="2019" name="PLoS ONE">
        <title>Genomic analyses reveal an absence of contemporary introgressive admixture between fin whales and blue whales, despite known hybrids.</title>
        <authorList>
            <person name="Westbury M.V."/>
            <person name="Petersen B."/>
            <person name="Lorenzen E.D."/>
        </authorList>
    </citation>
    <scope>NUCLEOTIDE SEQUENCE [LARGE SCALE GENOMIC DNA]</scope>
    <source>
        <strain evidence="12">FinWhale-01</strain>
    </source>
</reference>
<evidence type="ECO:0000256" key="10">
    <source>
        <dbReference type="ARBA" id="ARBA00023224"/>
    </source>
</evidence>
<comment type="caution">
    <text evidence="12">The sequence shown here is derived from an EMBL/GenBank/DDBJ whole genome shotgun (WGS) entry which is preliminary data.</text>
</comment>
<accession>A0A643BMT8</accession>
<keyword evidence="7 11" id="KW-0297">G-protein coupled receptor</keyword>
<dbReference type="OrthoDB" id="9606139at2759"/>
<gene>
    <name evidence="12" type="ORF">E2I00_011054</name>
</gene>
<evidence type="ECO:0000256" key="6">
    <source>
        <dbReference type="ARBA" id="ARBA00022989"/>
    </source>
</evidence>
<evidence type="ECO:0000256" key="9">
    <source>
        <dbReference type="ARBA" id="ARBA00023170"/>
    </source>
</evidence>
<feature type="transmembrane region" description="Helical" evidence="11">
    <location>
        <begin position="164"/>
        <end position="185"/>
    </location>
</feature>
<keyword evidence="4 11" id="KW-0589">Pheromone response</keyword>
<keyword evidence="3 11" id="KW-1003">Cell membrane</keyword>
<comment type="caution">
    <text evidence="11">Lacks conserved residue(s) required for the propagation of feature annotation.</text>
</comment>
<dbReference type="AlphaFoldDB" id="A0A643BMT8"/>
<dbReference type="InterPro" id="IPR004072">
    <property type="entry name" value="Vmron_rcpt_1"/>
</dbReference>
<evidence type="ECO:0000256" key="11">
    <source>
        <dbReference type="RuleBase" id="RU364061"/>
    </source>
</evidence>
<keyword evidence="6 11" id="KW-1133">Transmembrane helix</keyword>
<evidence type="ECO:0000256" key="4">
    <source>
        <dbReference type="ARBA" id="ARBA00022507"/>
    </source>
</evidence>
<evidence type="ECO:0000256" key="1">
    <source>
        <dbReference type="ARBA" id="ARBA00004651"/>
    </source>
</evidence>
<evidence type="ECO:0000256" key="3">
    <source>
        <dbReference type="ARBA" id="ARBA00022475"/>
    </source>
</evidence>
<comment type="subcellular location">
    <subcellularLocation>
        <location evidence="1 11">Cell membrane</location>
        <topology evidence="1 11">Multi-pass membrane protein</topology>
    </subcellularLocation>
</comment>
<comment type="similarity">
    <text evidence="2 11">Belongs to the G-protein coupled receptor 1 family.</text>
</comment>
<keyword evidence="9 11" id="KW-0675">Receptor</keyword>
<sequence>MTSSNLTMDVIFLIQTVSGEGVSTGSICPLSVFQAITISPRNSRWAELKVKAPKYIVPSIFLCWMLQMLSTKTSQAERILDTVLLFIMTKPDRQCMEHCYYSLMFLFGAHALGQWLRGLHPVQVPRLESRAAKTILLLVSTVVYFYTLSSIFQLLLSLFDHPSWFLVDMTVITAACFPSVSPFLLMSCDSSVHRLYFAWLRNTKSLTIMRNM</sequence>
<keyword evidence="10 11" id="KW-0807">Transducer</keyword>
<dbReference type="GO" id="GO:0016503">
    <property type="term" value="F:pheromone receptor activity"/>
    <property type="evidence" value="ECO:0007669"/>
    <property type="project" value="InterPro"/>
</dbReference>
<keyword evidence="8 11" id="KW-0472">Membrane</keyword>
<name>A0A643BMT8_BALPH</name>
<protein>
    <recommendedName>
        <fullName evidence="11">Vomeronasal type-1 receptor</fullName>
    </recommendedName>
</protein>
<dbReference type="GO" id="GO:0005886">
    <property type="term" value="C:plasma membrane"/>
    <property type="evidence" value="ECO:0007669"/>
    <property type="project" value="UniProtKB-SubCell"/>
</dbReference>
<proteinExistence type="inferred from homology"/>
<evidence type="ECO:0000256" key="8">
    <source>
        <dbReference type="ARBA" id="ARBA00023136"/>
    </source>
</evidence>
<dbReference type="GO" id="GO:0019236">
    <property type="term" value="P:response to pheromone"/>
    <property type="evidence" value="ECO:0007669"/>
    <property type="project" value="UniProtKB-KW"/>
</dbReference>
<dbReference type="Proteomes" id="UP000437017">
    <property type="component" value="Unassembled WGS sequence"/>
</dbReference>
<dbReference type="EMBL" id="SGJD01009801">
    <property type="protein sequence ID" value="KAB0388955.1"/>
    <property type="molecule type" value="Genomic_DNA"/>
</dbReference>
<evidence type="ECO:0000313" key="12">
    <source>
        <dbReference type="EMBL" id="KAB0388955.1"/>
    </source>
</evidence>
<keyword evidence="13" id="KW-1185">Reference proteome</keyword>
<evidence type="ECO:0000256" key="2">
    <source>
        <dbReference type="ARBA" id="ARBA00010663"/>
    </source>
</evidence>
<organism evidence="12 13">
    <name type="scientific">Balaenoptera physalus</name>
    <name type="common">Fin whale</name>
    <name type="synonym">Balaena physalus</name>
    <dbReference type="NCBI Taxonomy" id="9770"/>
    <lineage>
        <taxon>Eukaryota</taxon>
        <taxon>Metazoa</taxon>
        <taxon>Chordata</taxon>
        <taxon>Craniata</taxon>
        <taxon>Vertebrata</taxon>
        <taxon>Euteleostomi</taxon>
        <taxon>Mammalia</taxon>
        <taxon>Eutheria</taxon>
        <taxon>Laurasiatheria</taxon>
        <taxon>Artiodactyla</taxon>
        <taxon>Whippomorpha</taxon>
        <taxon>Cetacea</taxon>
        <taxon>Mysticeti</taxon>
        <taxon>Balaenopteridae</taxon>
        <taxon>Balaenoptera</taxon>
    </lineage>
</organism>
<dbReference type="Pfam" id="PF03402">
    <property type="entry name" value="V1R"/>
    <property type="match status" value="2"/>
</dbReference>
<evidence type="ECO:0000256" key="5">
    <source>
        <dbReference type="ARBA" id="ARBA00022692"/>
    </source>
</evidence>
<evidence type="ECO:0000313" key="13">
    <source>
        <dbReference type="Proteomes" id="UP000437017"/>
    </source>
</evidence>
<feature type="transmembrane region" description="Helical" evidence="11">
    <location>
        <begin position="135"/>
        <end position="158"/>
    </location>
</feature>
<dbReference type="PANTHER" id="PTHR24062">
    <property type="entry name" value="VOMERONASAL TYPE-1 RECEPTOR"/>
    <property type="match status" value="1"/>
</dbReference>